<gene>
    <name evidence="1" type="ORF">HNP81_002353</name>
</gene>
<name>A0ABR6CPW0_9BACI</name>
<keyword evidence="2" id="KW-1185">Reference proteome</keyword>
<protein>
    <submittedName>
        <fullName evidence="1">Sporulation-control protein</fullName>
    </submittedName>
</protein>
<dbReference type="InterPro" id="IPR009776">
    <property type="entry name" value="Spore_0_M"/>
</dbReference>
<proteinExistence type="predicted"/>
<reference evidence="1 2" key="1">
    <citation type="submission" date="2020-08" db="EMBL/GenBank/DDBJ databases">
        <title>Genomic Encyclopedia of Type Strains, Phase IV (KMG-IV): sequencing the most valuable type-strain genomes for metagenomic binning, comparative biology and taxonomic classification.</title>
        <authorList>
            <person name="Goeker M."/>
        </authorList>
    </citation>
    <scope>NUCLEOTIDE SEQUENCE [LARGE SCALE GENOMIC DNA]</scope>
    <source>
        <strain evidence="1 2">DSM 105481</strain>
    </source>
</reference>
<evidence type="ECO:0000313" key="2">
    <source>
        <dbReference type="Proteomes" id="UP000626697"/>
    </source>
</evidence>
<dbReference type="PANTHER" id="PTHR40053">
    <property type="entry name" value="SPORULATION-CONTROL PROTEIN SPO0M"/>
    <property type="match status" value="1"/>
</dbReference>
<sequence>MSLFNKVLASVGIGAAKVDTKLFNSQVIVGDQITGIVEIRGGNVEQEIADIYVSLITTYIRESDDKKYTKQGVIGQYRISEKFTISPNEVKEFPLSITVPIDTPISGGKTKIWIETGLDIKNSVDPSDKDYIDILPSKLMQEVLNAVQDLGFRLREVECEAAPSRLRAGLPFIQEFEFVAISGPFRGKLDELEIVFLQQQVNTLDIMMQIDRRARGIGSFLAERLSMDETNLRLTVTTGDLPNLNNKLFEIIQRYS</sequence>
<dbReference type="Proteomes" id="UP000626697">
    <property type="component" value="Unassembled WGS sequence"/>
</dbReference>
<dbReference type="PANTHER" id="PTHR40053:SF1">
    <property type="entry name" value="SPORULATION-CONTROL PROTEIN SPO0M"/>
    <property type="match status" value="1"/>
</dbReference>
<dbReference type="EMBL" id="JACJHX010000006">
    <property type="protein sequence ID" value="MBA9027063.1"/>
    <property type="molecule type" value="Genomic_DNA"/>
</dbReference>
<comment type="caution">
    <text evidence="1">The sequence shown here is derived from an EMBL/GenBank/DDBJ whole genome shotgun (WGS) entry which is preliminary data.</text>
</comment>
<dbReference type="Pfam" id="PF07070">
    <property type="entry name" value="Spo0M"/>
    <property type="match status" value="1"/>
</dbReference>
<dbReference type="RefSeq" id="WP_182502698.1">
    <property type="nucleotide sequence ID" value="NZ_JACJHX010000006.1"/>
</dbReference>
<evidence type="ECO:0000313" key="1">
    <source>
        <dbReference type="EMBL" id="MBA9027063.1"/>
    </source>
</evidence>
<organism evidence="1 2">
    <name type="scientific">Peribacillus huizhouensis</name>
    <dbReference type="NCBI Taxonomy" id="1501239"/>
    <lineage>
        <taxon>Bacteria</taxon>
        <taxon>Bacillati</taxon>
        <taxon>Bacillota</taxon>
        <taxon>Bacilli</taxon>
        <taxon>Bacillales</taxon>
        <taxon>Bacillaceae</taxon>
        <taxon>Peribacillus</taxon>
    </lineage>
</organism>
<accession>A0ABR6CPW0</accession>